<dbReference type="Proteomes" id="UP000320011">
    <property type="component" value="Unassembled WGS sequence"/>
</dbReference>
<organism evidence="1 2">
    <name type="scientific">Amycolatopsis rhizosphaerae</name>
    <dbReference type="NCBI Taxonomy" id="2053003"/>
    <lineage>
        <taxon>Bacteria</taxon>
        <taxon>Bacillati</taxon>
        <taxon>Actinomycetota</taxon>
        <taxon>Actinomycetes</taxon>
        <taxon>Pseudonocardiales</taxon>
        <taxon>Pseudonocardiaceae</taxon>
        <taxon>Amycolatopsis</taxon>
    </lineage>
</organism>
<proteinExistence type="predicted"/>
<keyword evidence="1" id="KW-0808">Transferase</keyword>
<evidence type="ECO:0000313" key="1">
    <source>
        <dbReference type="EMBL" id="TVT61891.1"/>
    </source>
</evidence>
<dbReference type="OrthoDB" id="3287135at2"/>
<name>A0A558DLL3_9PSEU</name>
<dbReference type="AlphaFoldDB" id="A0A558DLL3"/>
<comment type="caution">
    <text evidence="1">The sequence shown here is derived from an EMBL/GenBank/DDBJ whole genome shotgun (WGS) entry which is preliminary data.</text>
</comment>
<reference evidence="1 2" key="1">
    <citation type="submission" date="2019-07" db="EMBL/GenBank/DDBJ databases">
        <authorList>
            <person name="Duangmal K."/>
            <person name="Teo W.F.A."/>
        </authorList>
    </citation>
    <scope>NUCLEOTIDE SEQUENCE [LARGE SCALE GENOMIC DNA]</scope>
    <source>
        <strain evidence="1 2">TBRC 6029</strain>
    </source>
</reference>
<evidence type="ECO:0000313" key="2">
    <source>
        <dbReference type="Proteomes" id="UP000320011"/>
    </source>
</evidence>
<sequence>MTAIRVLHVPARTPYARKLRDGNIQILNETTVNGLAVPRDATLTWLLEHRPWDWLDVVHLHHPDFESIPRLRTVLEECRRAGKRVVYTAHDLSPVFGDRATHHHRLRVLAEHGVPFVCLTPAAEAAARRRFAASTTVAPHGYVAVPGTPLRSRRREDGPTQFLIYGSLRRNRDIELVLACWRFARHLAATTLHLLLRAPSRASLADDGEVWRAIREHAADPRLRVDVLPFPTDDEVNTAVAAADCLLLPYRWASHSGQLEHALDLGVLPVAARTGYLPDQIALHRGRAPEPMWFDWPDNAPFDHGARLLDAMRTAHTAIQDGWHAHDAEKFVDYRRREHADVIAVYRELYEGNR</sequence>
<dbReference type="GO" id="GO:0016740">
    <property type="term" value="F:transferase activity"/>
    <property type="evidence" value="ECO:0007669"/>
    <property type="project" value="UniProtKB-KW"/>
</dbReference>
<keyword evidence="2" id="KW-1185">Reference proteome</keyword>
<dbReference type="EMBL" id="VJWX01000008">
    <property type="protein sequence ID" value="TVT61891.1"/>
    <property type="molecule type" value="Genomic_DNA"/>
</dbReference>
<protein>
    <submittedName>
        <fullName evidence="1">Glycosyltransferase</fullName>
    </submittedName>
</protein>
<reference evidence="1 2" key="2">
    <citation type="submission" date="2019-08" db="EMBL/GenBank/DDBJ databases">
        <title>Amycolatopsis acidicola sp. nov., isolated from peat swamp forest soil.</title>
        <authorList>
            <person name="Srisuk N."/>
        </authorList>
    </citation>
    <scope>NUCLEOTIDE SEQUENCE [LARGE SCALE GENOMIC DNA]</scope>
    <source>
        <strain evidence="1 2">TBRC 6029</strain>
    </source>
</reference>
<dbReference type="RefSeq" id="WP_144585299.1">
    <property type="nucleotide sequence ID" value="NZ_VJWX01000008.1"/>
</dbReference>
<dbReference type="SUPFAM" id="SSF53756">
    <property type="entry name" value="UDP-Glycosyltransferase/glycogen phosphorylase"/>
    <property type="match status" value="1"/>
</dbReference>
<gene>
    <name evidence="1" type="ORF">FNH05_01855</name>
</gene>
<dbReference type="Gene3D" id="3.40.50.2000">
    <property type="entry name" value="Glycogen Phosphorylase B"/>
    <property type="match status" value="2"/>
</dbReference>
<accession>A0A558DLL3</accession>